<reference evidence="2" key="1">
    <citation type="journal article" date="2019" name="Int. J. Syst. Evol. Microbiol.">
        <title>The Global Catalogue of Microorganisms (GCM) 10K type strain sequencing project: providing services to taxonomists for standard genome sequencing and annotation.</title>
        <authorList>
            <consortium name="The Broad Institute Genomics Platform"/>
            <consortium name="The Broad Institute Genome Sequencing Center for Infectious Disease"/>
            <person name="Wu L."/>
            <person name="Ma J."/>
        </authorList>
    </citation>
    <scope>NUCLEOTIDE SEQUENCE [LARGE SCALE GENOMIC DNA]</scope>
    <source>
        <strain evidence="2">JCM 13318</strain>
    </source>
</reference>
<organism evidence="1 2">
    <name type="scientific">Brevibacterium permense</name>
    <dbReference type="NCBI Taxonomy" id="234834"/>
    <lineage>
        <taxon>Bacteria</taxon>
        <taxon>Bacillati</taxon>
        <taxon>Actinomycetota</taxon>
        <taxon>Actinomycetes</taxon>
        <taxon>Micrococcales</taxon>
        <taxon>Brevibacteriaceae</taxon>
        <taxon>Brevibacterium</taxon>
    </lineage>
</organism>
<comment type="caution">
    <text evidence="1">The sequence shown here is derived from an EMBL/GenBank/DDBJ whole genome shotgun (WGS) entry which is preliminary data.</text>
</comment>
<sequence>MPRSGAVGFGLEQGAQIEFQSDREQQQDDSAVRYLLQSREGGEAEDVQEEPRLLSSYQGRSSRLRFSSLSAMLRSIPLPVGE</sequence>
<keyword evidence="2" id="KW-1185">Reference proteome</keyword>
<proteinExistence type="predicted"/>
<evidence type="ECO:0000313" key="1">
    <source>
        <dbReference type="EMBL" id="GAA1506089.1"/>
    </source>
</evidence>
<evidence type="ECO:0000313" key="2">
    <source>
        <dbReference type="Proteomes" id="UP001500177"/>
    </source>
</evidence>
<accession>A0ABP4KM74</accession>
<dbReference type="EMBL" id="BAAALX010000001">
    <property type="protein sequence ID" value="GAA1506089.1"/>
    <property type="molecule type" value="Genomic_DNA"/>
</dbReference>
<name>A0ABP4KM74_9MICO</name>
<protein>
    <submittedName>
        <fullName evidence="1">Uncharacterized protein</fullName>
    </submittedName>
</protein>
<dbReference type="Proteomes" id="UP001500177">
    <property type="component" value="Unassembled WGS sequence"/>
</dbReference>
<gene>
    <name evidence="1" type="ORF">GCM10009690_06180</name>
</gene>